<dbReference type="SUPFAM" id="SSF51161">
    <property type="entry name" value="Trimeric LpxA-like enzymes"/>
    <property type="match status" value="1"/>
</dbReference>
<dbReference type="RefSeq" id="WP_249773259.1">
    <property type="nucleotide sequence ID" value="NZ_CP097332.1"/>
</dbReference>
<dbReference type="Pfam" id="PF00132">
    <property type="entry name" value="Hexapep"/>
    <property type="match status" value="1"/>
</dbReference>
<evidence type="ECO:0000313" key="4">
    <source>
        <dbReference type="EMBL" id="UQX89363.1"/>
    </source>
</evidence>
<evidence type="ECO:0000256" key="2">
    <source>
        <dbReference type="ARBA" id="ARBA00022679"/>
    </source>
</evidence>
<keyword evidence="5" id="KW-1185">Reference proteome</keyword>
<dbReference type="PROSITE" id="PS00101">
    <property type="entry name" value="HEXAPEP_TRANSFERASES"/>
    <property type="match status" value="1"/>
</dbReference>
<protein>
    <recommendedName>
        <fullName evidence="6">Acyltransferase</fullName>
    </recommendedName>
</protein>
<evidence type="ECO:0000313" key="5">
    <source>
        <dbReference type="Proteomes" id="UP001056336"/>
    </source>
</evidence>
<sequence>MPNLLKTVKRAIGSRRSEIELALLSVVGMVPVHRFRVAVLRLFGAAVDPLAIVSHGFQVRGPARLIIGPRANIGENAVLDARGGLTIGHDVNLSSQVHIWTAQHAWNSPDFDYIKKAVTIGDRAWIGPRVTVLPGAVIGSGAVIAAGAVVSGVVEEFSLYAGVPARKIAERTRELRYELPSPAAKSLWW</sequence>
<dbReference type="InterPro" id="IPR001451">
    <property type="entry name" value="Hexapep"/>
</dbReference>
<comment type="similarity">
    <text evidence="1">Belongs to the transferase hexapeptide repeat family.</text>
</comment>
<dbReference type="CDD" id="cd04647">
    <property type="entry name" value="LbH_MAT_like"/>
    <property type="match status" value="1"/>
</dbReference>
<dbReference type="PANTHER" id="PTHR23416:SF23">
    <property type="entry name" value="ACETYLTRANSFERASE C18B11.09C-RELATED"/>
    <property type="match status" value="1"/>
</dbReference>
<keyword evidence="2" id="KW-0808">Transferase</keyword>
<dbReference type="Proteomes" id="UP001056336">
    <property type="component" value="Chromosome"/>
</dbReference>
<dbReference type="EMBL" id="CP097332">
    <property type="protein sequence ID" value="UQX89363.1"/>
    <property type="molecule type" value="Genomic_DNA"/>
</dbReference>
<evidence type="ECO:0008006" key="6">
    <source>
        <dbReference type="Google" id="ProtNLM"/>
    </source>
</evidence>
<name>A0ABY4R0P2_9ACTN</name>
<proteinExistence type="inferred from homology"/>
<reference evidence="4" key="1">
    <citation type="journal article" date="2018" name="Int. J. Syst. Evol. Microbiol.">
        <title>Jatrophihabitans telluris sp. nov., isolated from sediment soil of lava forest wetlands and the emended description of the genus Jatrophihabitans.</title>
        <authorList>
            <person name="Lee K.C."/>
            <person name="Suh M.K."/>
            <person name="Eom M.K."/>
            <person name="Kim K.K."/>
            <person name="Kim J.S."/>
            <person name="Kim D.S."/>
            <person name="Ko S.H."/>
            <person name="Shin Y.K."/>
            <person name="Lee J.S."/>
        </authorList>
    </citation>
    <scope>NUCLEOTIDE SEQUENCE</scope>
    <source>
        <strain evidence="4">N237</strain>
    </source>
</reference>
<dbReference type="InterPro" id="IPR011004">
    <property type="entry name" value="Trimer_LpxA-like_sf"/>
</dbReference>
<accession>A0ABY4R0P2</accession>
<organism evidence="4 5">
    <name type="scientific">Jatrophihabitans telluris</name>
    <dbReference type="NCBI Taxonomy" id="2038343"/>
    <lineage>
        <taxon>Bacteria</taxon>
        <taxon>Bacillati</taxon>
        <taxon>Actinomycetota</taxon>
        <taxon>Actinomycetes</taxon>
        <taxon>Jatrophihabitantales</taxon>
        <taxon>Jatrophihabitantaceae</taxon>
        <taxon>Jatrophihabitans</taxon>
    </lineage>
</organism>
<keyword evidence="3" id="KW-0677">Repeat</keyword>
<dbReference type="PANTHER" id="PTHR23416">
    <property type="entry name" value="SIALIC ACID SYNTHASE-RELATED"/>
    <property type="match status" value="1"/>
</dbReference>
<dbReference type="InterPro" id="IPR051159">
    <property type="entry name" value="Hexapeptide_acetyltransf"/>
</dbReference>
<evidence type="ECO:0000256" key="3">
    <source>
        <dbReference type="ARBA" id="ARBA00022737"/>
    </source>
</evidence>
<gene>
    <name evidence="4" type="ORF">M6D93_05000</name>
</gene>
<evidence type="ECO:0000256" key="1">
    <source>
        <dbReference type="ARBA" id="ARBA00007274"/>
    </source>
</evidence>
<dbReference type="Gene3D" id="2.160.10.10">
    <property type="entry name" value="Hexapeptide repeat proteins"/>
    <property type="match status" value="1"/>
</dbReference>
<reference evidence="4" key="2">
    <citation type="submission" date="2022-05" db="EMBL/GenBank/DDBJ databases">
        <authorList>
            <person name="Kim J.-S."/>
            <person name="Lee K."/>
            <person name="Suh M."/>
            <person name="Eom M."/>
            <person name="Kim J.-S."/>
            <person name="Kim D.-S."/>
            <person name="Ko S.-H."/>
            <person name="Shin Y."/>
            <person name="Lee J.-S."/>
        </authorList>
    </citation>
    <scope>NUCLEOTIDE SEQUENCE</scope>
    <source>
        <strain evidence="4">N237</strain>
    </source>
</reference>
<dbReference type="InterPro" id="IPR018357">
    <property type="entry name" value="Hexapep_transf_CS"/>
</dbReference>